<dbReference type="NCBIfam" id="TIGR00020">
    <property type="entry name" value="prfB"/>
    <property type="match status" value="1"/>
</dbReference>
<keyword evidence="9" id="KW-1185">Reference proteome</keyword>
<keyword evidence="6" id="KW-0963">Cytoplasm</keyword>
<name>A0ABR7NIH3_9FIRM</name>
<keyword evidence="4 6" id="KW-0488">Methylation</keyword>
<proteinExistence type="inferred from homology"/>
<evidence type="ECO:0000256" key="3">
    <source>
        <dbReference type="ARBA" id="ARBA00019192"/>
    </source>
</evidence>
<comment type="subcellular location">
    <subcellularLocation>
        <location evidence="6">Cytoplasm</location>
    </subcellularLocation>
</comment>
<dbReference type="SMART" id="SM00937">
    <property type="entry name" value="PCRF"/>
    <property type="match status" value="1"/>
</dbReference>
<dbReference type="Gene3D" id="3.30.160.20">
    <property type="match status" value="1"/>
</dbReference>
<dbReference type="SUPFAM" id="SSF75620">
    <property type="entry name" value="Release factor"/>
    <property type="match status" value="1"/>
</dbReference>
<accession>A0ABR7NIH3</accession>
<dbReference type="InterPro" id="IPR005139">
    <property type="entry name" value="PCRF"/>
</dbReference>
<dbReference type="Pfam" id="PF00472">
    <property type="entry name" value="RF-1"/>
    <property type="match status" value="1"/>
</dbReference>
<evidence type="ECO:0000259" key="7">
    <source>
        <dbReference type="PROSITE" id="PS00745"/>
    </source>
</evidence>
<gene>
    <name evidence="6 8" type="primary">prfB</name>
    <name evidence="8" type="ORF">H8717_07315</name>
</gene>
<dbReference type="RefSeq" id="WP_262399753.1">
    <property type="nucleotide sequence ID" value="NZ_JACRTB010000009.1"/>
</dbReference>
<reference evidence="8 9" key="1">
    <citation type="submission" date="2020-08" db="EMBL/GenBank/DDBJ databases">
        <title>Genome public.</title>
        <authorList>
            <person name="Liu C."/>
            <person name="Sun Q."/>
        </authorList>
    </citation>
    <scope>NUCLEOTIDE SEQUENCE [LARGE SCALE GENOMIC DNA]</scope>
    <source>
        <strain evidence="8 9">BX1</strain>
    </source>
</reference>
<evidence type="ECO:0000256" key="5">
    <source>
        <dbReference type="ARBA" id="ARBA00022917"/>
    </source>
</evidence>
<keyword evidence="5 6" id="KW-0648">Protein biosynthesis</keyword>
<evidence type="ECO:0000256" key="1">
    <source>
        <dbReference type="ARBA" id="ARBA00002613"/>
    </source>
</evidence>
<evidence type="ECO:0000256" key="6">
    <source>
        <dbReference type="HAMAP-Rule" id="MF_00094"/>
    </source>
</evidence>
<dbReference type="InterPro" id="IPR045853">
    <property type="entry name" value="Pep_chain_release_fac_I_sf"/>
</dbReference>
<dbReference type="EMBL" id="JACRTB010000009">
    <property type="protein sequence ID" value="MBC8576212.1"/>
    <property type="molecule type" value="Genomic_DNA"/>
</dbReference>
<sequence>MLQIEELRLSLQALRPDIDDLAEAIGYQKIAEQVEELEEKAAMPGFWNDLENSQKIVTKTKQLKDTLAEYDGLVREYDDAATLIEIAQEEEDESLAEEIRAGCERTKAKLEEMKLATLLTGPYDANNAILTFHAGAGGTEAQDWAQMLYRMYTRWAERHGFTYKLLDYLEGDEAGVKSASVLVNGHNAYGFLKSENGVHRLVRVSPFDASGRRHTSFASLEVIPEINDSMDVEIRDEDIKMDVYRASGAGGQHINKTSSAVRLTHIPTGIVVACQNERSQFQNREMAMNMLKSKLVEIKEREHLEKIDDIKGVQKEIAWGSQIRSYVFMPYTLAKDHRTGFESGNINAVMDGDLDGFINAYLKAANQGTLSDAQEE</sequence>
<dbReference type="PANTHER" id="PTHR43116">
    <property type="entry name" value="PEPTIDE CHAIN RELEASE FACTOR 2"/>
    <property type="match status" value="1"/>
</dbReference>
<evidence type="ECO:0000256" key="2">
    <source>
        <dbReference type="ARBA" id="ARBA00010835"/>
    </source>
</evidence>
<dbReference type="HAMAP" id="MF_00094">
    <property type="entry name" value="Rel_fac_2"/>
    <property type="match status" value="1"/>
</dbReference>
<comment type="function">
    <text evidence="1 6">Peptide chain release factor 2 directs the termination of translation in response to the peptide chain termination codons UGA and UAA.</text>
</comment>
<evidence type="ECO:0000256" key="4">
    <source>
        <dbReference type="ARBA" id="ARBA00022481"/>
    </source>
</evidence>
<dbReference type="InterPro" id="IPR000352">
    <property type="entry name" value="Pep_chain_release_fac_I"/>
</dbReference>
<evidence type="ECO:0000313" key="9">
    <source>
        <dbReference type="Proteomes" id="UP000658131"/>
    </source>
</evidence>
<dbReference type="InterPro" id="IPR004374">
    <property type="entry name" value="PrfB"/>
</dbReference>
<dbReference type="PROSITE" id="PS00745">
    <property type="entry name" value="RF_PROK_I"/>
    <property type="match status" value="1"/>
</dbReference>
<dbReference type="Gene3D" id="3.30.70.1660">
    <property type="match status" value="1"/>
</dbReference>
<dbReference type="Gene3D" id="1.20.58.410">
    <property type="entry name" value="Release factor"/>
    <property type="match status" value="1"/>
</dbReference>
<protein>
    <recommendedName>
        <fullName evidence="3 6">Peptide chain release factor 2</fullName>
        <shortName evidence="6">RF-2</shortName>
    </recommendedName>
</protein>
<feature type="domain" description="Prokaryotic-type class I peptide chain release factors" evidence="7">
    <location>
        <begin position="245"/>
        <end position="261"/>
    </location>
</feature>
<comment type="similarity">
    <text evidence="2 6">Belongs to the prokaryotic/mitochondrial release factor family.</text>
</comment>
<feature type="modified residue" description="N5-methylglutamine" evidence="6">
    <location>
        <position position="252"/>
    </location>
</feature>
<comment type="PTM">
    <text evidence="6">Methylated by PrmC. Methylation increases the termination efficiency of RF2.</text>
</comment>
<comment type="caution">
    <text evidence="8">The sequence shown here is derived from an EMBL/GenBank/DDBJ whole genome shotgun (WGS) entry which is preliminary data.</text>
</comment>
<evidence type="ECO:0000313" key="8">
    <source>
        <dbReference type="EMBL" id="MBC8576212.1"/>
    </source>
</evidence>
<dbReference type="Proteomes" id="UP000658131">
    <property type="component" value="Unassembled WGS sequence"/>
</dbReference>
<dbReference type="PANTHER" id="PTHR43116:SF3">
    <property type="entry name" value="CLASS I PEPTIDE CHAIN RELEASE FACTOR"/>
    <property type="match status" value="1"/>
</dbReference>
<organism evidence="8 9">
    <name type="scientific">Yanshouia hominis</name>
    <dbReference type="NCBI Taxonomy" id="2763673"/>
    <lineage>
        <taxon>Bacteria</taxon>
        <taxon>Bacillati</taxon>
        <taxon>Bacillota</taxon>
        <taxon>Clostridia</taxon>
        <taxon>Eubacteriales</taxon>
        <taxon>Oscillospiraceae</taxon>
        <taxon>Yanshouia</taxon>
    </lineage>
</organism>
<dbReference type="Pfam" id="PF03462">
    <property type="entry name" value="PCRF"/>
    <property type="match status" value="1"/>
</dbReference>